<dbReference type="Proteomes" id="UP000535543">
    <property type="component" value="Unassembled WGS sequence"/>
</dbReference>
<feature type="region of interest" description="Disordered" evidence="1">
    <location>
        <begin position="108"/>
        <end position="135"/>
    </location>
</feature>
<protein>
    <submittedName>
        <fullName evidence="2">Uncharacterized protein</fullName>
    </submittedName>
</protein>
<organism evidence="2 3">
    <name type="scientific">Antrihabitans stalactiti</name>
    <dbReference type="NCBI Taxonomy" id="2584121"/>
    <lineage>
        <taxon>Bacteria</taxon>
        <taxon>Bacillati</taxon>
        <taxon>Actinomycetota</taxon>
        <taxon>Actinomycetes</taxon>
        <taxon>Mycobacteriales</taxon>
        <taxon>Nocardiaceae</taxon>
        <taxon>Antrihabitans</taxon>
    </lineage>
</organism>
<sequence length="135" mass="14573">MVNADEMKFRDLGRLFDLFEDMAASAQSISPDGRKRESQFSNQRLMLAVSAMVGVANDQTAVLNILRERARTGGNAARVSRGGAGISRGAQQGTGELRGLLTEFGRGLRYADRGPRPDRRLGGSARGVTQTGSFR</sequence>
<name>A0A848KKS6_9NOCA</name>
<comment type="caution">
    <text evidence="2">The sequence shown here is derived from an EMBL/GenBank/DDBJ whole genome shotgun (WGS) entry which is preliminary data.</text>
</comment>
<evidence type="ECO:0000313" key="3">
    <source>
        <dbReference type="Proteomes" id="UP000535543"/>
    </source>
</evidence>
<dbReference type="AlphaFoldDB" id="A0A848KKS6"/>
<evidence type="ECO:0000313" key="2">
    <source>
        <dbReference type="EMBL" id="NMN99285.1"/>
    </source>
</evidence>
<reference evidence="2 3" key="1">
    <citation type="submission" date="2019-05" db="EMBL/GenBank/DDBJ databases">
        <authorList>
            <person name="Lee S.D."/>
        </authorList>
    </citation>
    <scope>NUCLEOTIDE SEQUENCE [LARGE SCALE GENOMIC DNA]</scope>
    <source>
        <strain evidence="2 3">YC2-7</strain>
    </source>
</reference>
<dbReference type="RefSeq" id="WP_169594419.1">
    <property type="nucleotide sequence ID" value="NZ_VCQU01000016.1"/>
</dbReference>
<accession>A0A848KKS6</accession>
<reference evidence="2 3" key="2">
    <citation type="submission" date="2020-06" db="EMBL/GenBank/DDBJ databases">
        <title>Antribacter stalactiti gen. nov., sp. nov., a new member of the family Nacardiaceae isolated from a cave.</title>
        <authorList>
            <person name="Kim I.S."/>
        </authorList>
    </citation>
    <scope>NUCLEOTIDE SEQUENCE [LARGE SCALE GENOMIC DNA]</scope>
    <source>
        <strain evidence="2 3">YC2-7</strain>
    </source>
</reference>
<proteinExistence type="predicted"/>
<keyword evidence="3" id="KW-1185">Reference proteome</keyword>
<dbReference type="EMBL" id="VCQU01000016">
    <property type="protein sequence ID" value="NMN99285.1"/>
    <property type="molecule type" value="Genomic_DNA"/>
</dbReference>
<evidence type="ECO:0000256" key="1">
    <source>
        <dbReference type="SAM" id="MobiDB-lite"/>
    </source>
</evidence>
<feature type="compositionally biased region" description="Basic and acidic residues" evidence="1">
    <location>
        <begin position="109"/>
        <end position="121"/>
    </location>
</feature>
<gene>
    <name evidence="2" type="ORF">FGL95_30130</name>
</gene>